<dbReference type="AlphaFoldDB" id="A0A1C3KK28"/>
<evidence type="ECO:0000313" key="1">
    <source>
        <dbReference type="EMBL" id="SBT74252.1"/>
    </source>
</evidence>
<evidence type="ECO:0000313" key="2">
    <source>
        <dbReference type="Proteomes" id="UP000243200"/>
    </source>
</evidence>
<sequence length="113" mass="13879">MNKDDLVEIIEKHWERQCFIEGKIKRYKTERIEYSTEKRCILKHSFYHYEYKNYLAASLLNNRKLLSQYNNYLQKKWSIILKNAFPKEDIKISTNNGFLKEDITYRDFLLKTD</sequence>
<dbReference type="EMBL" id="FLRJ01000662">
    <property type="protein sequence ID" value="SBT74252.1"/>
    <property type="molecule type" value="Genomic_DNA"/>
</dbReference>
<proteinExistence type="predicted"/>
<dbReference type="VEuPathDB" id="PlasmoDB:POWCR01_000197300"/>
<reference evidence="1 2" key="1">
    <citation type="submission" date="2016-06" db="EMBL/GenBank/DDBJ databases">
        <authorList>
            <consortium name="Pathogen Informatics"/>
        </authorList>
    </citation>
    <scope>NUCLEOTIDE SEQUENCE [LARGE SCALE GENOMIC DNA]</scope>
</reference>
<accession>A0A1C3KK28</accession>
<name>A0A1C3KK28_PLAOA</name>
<dbReference type="OrthoDB" id="384103at2759"/>
<gene>
    <name evidence="1" type="primary">PowCR01_000197300</name>
    <name evidence="1" type="ORF">POWCR01_000197300</name>
</gene>
<organism evidence="1 2">
    <name type="scientific">Plasmodium ovale</name>
    <name type="common">malaria parasite P. ovale</name>
    <dbReference type="NCBI Taxonomy" id="36330"/>
    <lineage>
        <taxon>Eukaryota</taxon>
        <taxon>Sar</taxon>
        <taxon>Alveolata</taxon>
        <taxon>Apicomplexa</taxon>
        <taxon>Aconoidasida</taxon>
        <taxon>Haemosporida</taxon>
        <taxon>Plasmodiidae</taxon>
        <taxon>Plasmodium</taxon>
        <taxon>Plasmodium (Plasmodium)</taxon>
    </lineage>
</organism>
<dbReference type="Proteomes" id="UP000243200">
    <property type="component" value="Unassembled WGS sequence"/>
</dbReference>
<protein>
    <submittedName>
        <fullName evidence="1">Uncharacterized protein</fullName>
    </submittedName>
</protein>